<proteinExistence type="predicted"/>
<protein>
    <submittedName>
        <fullName evidence="1">Uncharacterized protein</fullName>
    </submittedName>
</protein>
<accession>A0AAU8CS68</accession>
<evidence type="ECO:0000313" key="1">
    <source>
        <dbReference type="EMBL" id="XCG49790.1"/>
    </source>
</evidence>
<organism evidence="1">
    <name type="scientific">Mesorhizobium sp. WSM2240</name>
    <dbReference type="NCBI Taxonomy" id="3228851"/>
    <lineage>
        <taxon>Bacteria</taxon>
        <taxon>Pseudomonadati</taxon>
        <taxon>Pseudomonadota</taxon>
        <taxon>Alphaproteobacteria</taxon>
        <taxon>Hyphomicrobiales</taxon>
        <taxon>Phyllobacteriaceae</taxon>
        <taxon>Mesorhizobium</taxon>
    </lineage>
</organism>
<dbReference type="EMBL" id="CP159253">
    <property type="protein sequence ID" value="XCG49790.1"/>
    <property type="molecule type" value="Genomic_DNA"/>
</dbReference>
<name>A0AAU8CS68_9HYPH</name>
<sequence length="112" mass="12927">MSIVFDLLREFFRISDQSVRDGVRLMSDSKCVRISADMFNKHAEVRLGHKFKQRTGMPYTTRKEGSPMGIIPVQKVRRPVGAARLRVVLKQQFCQFAVQSGTLLQLCQRRSR</sequence>
<dbReference type="AlphaFoldDB" id="A0AAU8CS68"/>
<dbReference type="RefSeq" id="WP_353642679.1">
    <property type="nucleotide sequence ID" value="NZ_CP159253.1"/>
</dbReference>
<reference evidence="1" key="1">
    <citation type="submission" date="2024-06" db="EMBL/GenBank/DDBJ databases">
        <title>Mesorhizobium karijinii sp. nov., a symbiont of the iconic Swainsona formosa from arid Australia.</title>
        <authorList>
            <person name="Hill Y.J."/>
            <person name="Watkin E.L.J."/>
            <person name="O'Hara G.W."/>
            <person name="Terpolilli J."/>
            <person name="Tye M.L."/>
            <person name="Kohlmeier M.G."/>
        </authorList>
    </citation>
    <scope>NUCLEOTIDE SEQUENCE</scope>
    <source>
        <strain evidence="1">WSM2240</strain>
    </source>
</reference>
<gene>
    <name evidence="1" type="ORF">ABVK50_04350</name>
</gene>